<reference evidence="2 3" key="1">
    <citation type="submission" date="2019-05" db="EMBL/GenBank/DDBJ databases">
        <title>Another draft genome of Portunus trituberculatus and its Hox gene families provides insights of decapod evolution.</title>
        <authorList>
            <person name="Jeong J.-H."/>
            <person name="Song I."/>
            <person name="Kim S."/>
            <person name="Choi T."/>
            <person name="Kim D."/>
            <person name="Ryu S."/>
            <person name="Kim W."/>
        </authorList>
    </citation>
    <scope>NUCLEOTIDE SEQUENCE [LARGE SCALE GENOMIC DNA]</scope>
    <source>
        <tissue evidence="2">Muscle</tissue>
    </source>
</reference>
<evidence type="ECO:0000313" key="2">
    <source>
        <dbReference type="EMBL" id="MPC84499.1"/>
    </source>
</evidence>
<dbReference type="AlphaFoldDB" id="A0A5B7IQX6"/>
<organism evidence="2 3">
    <name type="scientific">Portunus trituberculatus</name>
    <name type="common">Swimming crab</name>
    <name type="synonym">Neptunus trituberculatus</name>
    <dbReference type="NCBI Taxonomy" id="210409"/>
    <lineage>
        <taxon>Eukaryota</taxon>
        <taxon>Metazoa</taxon>
        <taxon>Ecdysozoa</taxon>
        <taxon>Arthropoda</taxon>
        <taxon>Crustacea</taxon>
        <taxon>Multicrustacea</taxon>
        <taxon>Malacostraca</taxon>
        <taxon>Eumalacostraca</taxon>
        <taxon>Eucarida</taxon>
        <taxon>Decapoda</taxon>
        <taxon>Pleocyemata</taxon>
        <taxon>Brachyura</taxon>
        <taxon>Eubrachyura</taxon>
        <taxon>Portunoidea</taxon>
        <taxon>Portunidae</taxon>
        <taxon>Portuninae</taxon>
        <taxon>Portunus</taxon>
    </lineage>
</organism>
<comment type="caution">
    <text evidence="2">The sequence shown here is derived from an EMBL/GenBank/DDBJ whole genome shotgun (WGS) entry which is preliminary data.</text>
</comment>
<gene>
    <name evidence="2" type="ORF">E2C01_079238</name>
</gene>
<dbReference type="Proteomes" id="UP000324222">
    <property type="component" value="Unassembled WGS sequence"/>
</dbReference>
<accession>A0A5B7IQX6</accession>
<evidence type="ECO:0000256" key="1">
    <source>
        <dbReference type="SAM" id="MobiDB-lite"/>
    </source>
</evidence>
<dbReference type="EMBL" id="VSRR010065577">
    <property type="protein sequence ID" value="MPC84499.1"/>
    <property type="molecule type" value="Genomic_DNA"/>
</dbReference>
<protein>
    <submittedName>
        <fullName evidence="2">Uncharacterized protein</fullName>
    </submittedName>
</protein>
<evidence type="ECO:0000313" key="3">
    <source>
        <dbReference type="Proteomes" id="UP000324222"/>
    </source>
</evidence>
<name>A0A5B7IQX6_PORTR</name>
<sequence>MREAAKHGGENTAAGYPTSDYKARTHTVFTCRVEAPQPCPLSQRRKTTSVRQRARRTLTAHLSPLRQPRTSGLKTTKNKNQDILNIPEN</sequence>
<keyword evidence="3" id="KW-1185">Reference proteome</keyword>
<proteinExistence type="predicted"/>
<feature type="region of interest" description="Disordered" evidence="1">
    <location>
        <begin position="40"/>
        <end position="89"/>
    </location>
</feature>
<feature type="compositionally biased region" description="Basic residues" evidence="1">
    <location>
        <begin position="43"/>
        <end position="58"/>
    </location>
</feature>